<evidence type="ECO:0000259" key="13">
    <source>
        <dbReference type="Pfam" id="PF01618"/>
    </source>
</evidence>
<organism evidence="15 16">
    <name type="scientific">Henriciella mobilis</name>
    <dbReference type="NCBI Taxonomy" id="2305467"/>
    <lineage>
        <taxon>Bacteria</taxon>
        <taxon>Pseudomonadati</taxon>
        <taxon>Pseudomonadota</taxon>
        <taxon>Alphaproteobacteria</taxon>
        <taxon>Hyphomonadales</taxon>
        <taxon>Hyphomonadaceae</taxon>
        <taxon>Henriciella</taxon>
    </lineage>
</organism>
<evidence type="ECO:0000313" key="15">
    <source>
        <dbReference type="EMBL" id="RIJ30777.1"/>
    </source>
</evidence>
<protein>
    <submittedName>
        <fullName evidence="15">Flagellar motor stator protein MotA</fullName>
    </submittedName>
</protein>
<dbReference type="Pfam" id="PF20560">
    <property type="entry name" value="MotA_N"/>
    <property type="match status" value="1"/>
</dbReference>
<keyword evidence="6 12" id="KW-0812">Transmembrane</keyword>
<keyword evidence="15" id="KW-0969">Cilium</keyword>
<dbReference type="Proteomes" id="UP000266385">
    <property type="component" value="Unassembled WGS sequence"/>
</dbReference>
<dbReference type="EMBL" id="QWFX01000006">
    <property type="protein sequence ID" value="RIJ30777.1"/>
    <property type="molecule type" value="Genomic_DNA"/>
</dbReference>
<evidence type="ECO:0000256" key="9">
    <source>
        <dbReference type="ARBA" id="ARBA00022989"/>
    </source>
</evidence>
<evidence type="ECO:0000256" key="10">
    <source>
        <dbReference type="ARBA" id="ARBA00023065"/>
    </source>
</evidence>
<comment type="similarity">
    <text evidence="2">Belongs to the MotA family.</text>
</comment>
<evidence type="ECO:0000256" key="7">
    <source>
        <dbReference type="ARBA" id="ARBA00022779"/>
    </source>
</evidence>
<dbReference type="InterPro" id="IPR047055">
    <property type="entry name" value="MotA-like"/>
</dbReference>
<dbReference type="PANTHER" id="PTHR30433">
    <property type="entry name" value="CHEMOTAXIS PROTEIN MOTA"/>
    <property type="match status" value="1"/>
</dbReference>
<dbReference type="InterPro" id="IPR046786">
    <property type="entry name" value="MotA_N"/>
</dbReference>
<dbReference type="Pfam" id="PF01618">
    <property type="entry name" value="MotA_ExbB"/>
    <property type="match status" value="1"/>
</dbReference>
<evidence type="ECO:0000313" key="16">
    <source>
        <dbReference type="Proteomes" id="UP000266385"/>
    </source>
</evidence>
<keyword evidence="8" id="KW-0375">Hydrogen ion transport</keyword>
<comment type="subcellular location">
    <subcellularLocation>
        <location evidence="1">Cell membrane</location>
        <topology evidence="1">Multi-pass membrane protein</topology>
    </subcellularLocation>
</comment>
<dbReference type="OrthoDB" id="9782603at2"/>
<dbReference type="InterPro" id="IPR000540">
    <property type="entry name" value="Flag_MotA_CS"/>
</dbReference>
<name>A0A399RL96_9PROT</name>
<evidence type="ECO:0000256" key="3">
    <source>
        <dbReference type="ARBA" id="ARBA00022448"/>
    </source>
</evidence>
<keyword evidence="4" id="KW-1003">Cell membrane</keyword>
<evidence type="ECO:0000256" key="2">
    <source>
        <dbReference type="ARBA" id="ARBA00008038"/>
    </source>
</evidence>
<keyword evidence="9 12" id="KW-1133">Transmembrane helix</keyword>
<dbReference type="PROSITE" id="PS01307">
    <property type="entry name" value="MOTA"/>
    <property type="match status" value="1"/>
</dbReference>
<comment type="caution">
    <text evidence="15">The sequence shown here is derived from an EMBL/GenBank/DDBJ whole genome shotgun (WGS) entry which is preliminary data.</text>
</comment>
<keyword evidence="7" id="KW-0283">Flagellar rotation</keyword>
<dbReference type="InterPro" id="IPR002898">
    <property type="entry name" value="MotA_ExbB_proton_chnl"/>
</dbReference>
<keyword evidence="15" id="KW-0966">Cell projection</keyword>
<proteinExistence type="inferred from homology"/>
<evidence type="ECO:0000256" key="12">
    <source>
        <dbReference type="SAM" id="Phobius"/>
    </source>
</evidence>
<evidence type="ECO:0000256" key="4">
    <source>
        <dbReference type="ARBA" id="ARBA00022475"/>
    </source>
</evidence>
<feature type="transmembrane region" description="Helical" evidence="12">
    <location>
        <begin position="167"/>
        <end position="185"/>
    </location>
</feature>
<keyword evidence="11 12" id="KW-0472">Membrane</keyword>
<gene>
    <name evidence="15" type="primary">motA</name>
    <name evidence="15" type="ORF">D1223_07650</name>
</gene>
<evidence type="ECO:0000256" key="5">
    <source>
        <dbReference type="ARBA" id="ARBA00022500"/>
    </source>
</evidence>
<reference evidence="15 16" key="1">
    <citation type="submission" date="2018-08" db="EMBL/GenBank/DDBJ databases">
        <title>Henriciella mobilis sp. nov., isolated from seawater.</title>
        <authorList>
            <person name="Cheng H."/>
            <person name="Wu Y.-H."/>
            <person name="Xu X.-W."/>
            <person name="Guo L.-L."/>
        </authorList>
    </citation>
    <scope>NUCLEOTIDE SEQUENCE [LARGE SCALE GENOMIC DNA]</scope>
    <source>
        <strain evidence="15 16">JN25</strain>
    </source>
</reference>
<accession>A0A399RL96</accession>
<dbReference type="RefSeq" id="WP_119376081.1">
    <property type="nucleotide sequence ID" value="NZ_QWFX01000006.1"/>
</dbReference>
<evidence type="ECO:0000256" key="1">
    <source>
        <dbReference type="ARBA" id="ARBA00004651"/>
    </source>
</evidence>
<evidence type="ECO:0000259" key="14">
    <source>
        <dbReference type="Pfam" id="PF20560"/>
    </source>
</evidence>
<keyword evidence="15" id="KW-0282">Flagellum</keyword>
<keyword evidence="10" id="KW-0406">Ion transport</keyword>
<dbReference type="GO" id="GO:0005886">
    <property type="term" value="C:plasma membrane"/>
    <property type="evidence" value="ECO:0007669"/>
    <property type="project" value="UniProtKB-SubCell"/>
</dbReference>
<evidence type="ECO:0000256" key="11">
    <source>
        <dbReference type="ARBA" id="ARBA00023136"/>
    </source>
</evidence>
<dbReference type="AlphaFoldDB" id="A0A399RL96"/>
<feature type="domain" description="Motility protein A N-terminal" evidence="14">
    <location>
        <begin position="4"/>
        <end position="93"/>
    </location>
</feature>
<dbReference type="PANTHER" id="PTHR30433:SF4">
    <property type="entry name" value="MOTILITY PROTEIN A"/>
    <property type="match status" value="1"/>
</dbReference>
<sequence>MTQILGLITVFLIIIGALAFSGSPAIVDALPFELALIGGAAAGTLLIGNSPQVAKAAAGGFVTAMKGPKWRRSDYGNLLTGMHDLMRRARRGGIVAIEADIESPASSPVFTNRTKLLADETALSMIVTSFRLMSLNPGGRSPVAPHLQESLTTAASERHRAVSALNTLADTLPALGIVAAVLGIIKTMSAIDQSPDVIGPMIAAALLGTFLGVFLAYGVVGPIAARFGQIVDEDMQYLETIRTLILAYDEGNAPMTAVELARARLPVHVRPSVEEMDASLSTIESLPPRMRGRTA</sequence>
<dbReference type="GO" id="GO:1902600">
    <property type="term" value="P:proton transmembrane transport"/>
    <property type="evidence" value="ECO:0007669"/>
    <property type="project" value="UniProtKB-KW"/>
</dbReference>
<evidence type="ECO:0000256" key="6">
    <source>
        <dbReference type="ARBA" id="ARBA00022692"/>
    </source>
</evidence>
<dbReference type="GO" id="GO:0071978">
    <property type="term" value="P:bacterial-type flagellum-dependent swarming motility"/>
    <property type="evidence" value="ECO:0007669"/>
    <property type="project" value="InterPro"/>
</dbReference>
<evidence type="ECO:0000256" key="8">
    <source>
        <dbReference type="ARBA" id="ARBA00022781"/>
    </source>
</evidence>
<feature type="domain" description="MotA/TolQ/ExbB proton channel" evidence="13">
    <location>
        <begin position="146"/>
        <end position="239"/>
    </location>
</feature>
<keyword evidence="16" id="KW-1185">Reference proteome</keyword>
<feature type="transmembrane region" description="Helical" evidence="12">
    <location>
        <begin position="197"/>
        <end position="220"/>
    </location>
</feature>
<keyword evidence="3" id="KW-0813">Transport</keyword>
<dbReference type="GO" id="GO:0006935">
    <property type="term" value="P:chemotaxis"/>
    <property type="evidence" value="ECO:0007669"/>
    <property type="project" value="UniProtKB-KW"/>
</dbReference>
<keyword evidence="5" id="KW-0145">Chemotaxis</keyword>